<keyword evidence="2" id="KW-0472">Membrane</keyword>
<dbReference type="PANTHER" id="PTHR28581:SF2">
    <property type="entry name" value="NUTRITIONALLY-REGULATED ADIPOSE AND CARDIAC ENRICHED PROTEIN HOMOLOG ISOFORM X1"/>
    <property type="match status" value="1"/>
</dbReference>
<sequence>MEQIQHPPSAGGDAEVLGHKEDGAPHKTDESFKEQIVQDEKTVADDGQPVGEIGRKNEGEGSAGIQNRTKDAEKSDLKLPPLKMNFAERGDAEEVSPDDGKGDHVTSRGKSTLYQKGDQFLKTGQVDEALKCFLESLKGLTEANTFQELPQCLHQISDIYFSKNEYEKAVYFIQAEKMYYETALIDILQFQQEVAAEKRKNQIDSEKPNASDQQEAENEKEKVFDKRSVSPEVAKANEFENLANLCLREGRLQLAMEYCGKATKLFREVYGDDHPRTIRALDLFTCIYADVGKKLYEDAMQKFDSNKEDSPDSSETSSGEASGLRRRRKKKVTFSADVLVQDEEPLRNVERSELEPTPLPQDQDDWVMTCLLMLVFFLVTILITLIGSYFYCRNNSRSPFCAELRGDMTYWYMRIRHFFHYFIKGGKR</sequence>
<feature type="region of interest" description="Disordered" evidence="1">
    <location>
        <begin position="199"/>
        <end position="226"/>
    </location>
</feature>
<dbReference type="GO" id="GO:0030133">
    <property type="term" value="C:transport vesicle"/>
    <property type="evidence" value="ECO:0007669"/>
    <property type="project" value="TreeGrafter"/>
</dbReference>
<gene>
    <name evidence="4" type="ORF">HOLleu_07796</name>
</gene>
<dbReference type="Gene3D" id="1.25.40.10">
    <property type="entry name" value="Tetratricopeptide repeat domain"/>
    <property type="match status" value="2"/>
</dbReference>
<keyword evidence="5" id="KW-1185">Reference proteome</keyword>
<feature type="compositionally biased region" description="Basic and acidic residues" evidence="1">
    <location>
        <begin position="217"/>
        <end position="226"/>
    </location>
</feature>
<keyword evidence="2" id="KW-1133">Transmembrane helix</keyword>
<evidence type="ECO:0000313" key="5">
    <source>
        <dbReference type="Proteomes" id="UP001152320"/>
    </source>
</evidence>
<feature type="compositionally biased region" description="Basic and acidic residues" evidence="1">
    <location>
        <begin position="16"/>
        <end position="44"/>
    </location>
</feature>
<organism evidence="4 5">
    <name type="scientific">Holothuria leucospilota</name>
    <name type="common">Black long sea cucumber</name>
    <name type="synonym">Mertensiothuria leucospilota</name>
    <dbReference type="NCBI Taxonomy" id="206669"/>
    <lineage>
        <taxon>Eukaryota</taxon>
        <taxon>Metazoa</taxon>
        <taxon>Echinodermata</taxon>
        <taxon>Eleutherozoa</taxon>
        <taxon>Echinozoa</taxon>
        <taxon>Holothuroidea</taxon>
        <taxon>Aspidochirotacea</taxon>
        <taxon>Aspidochirotida</taxon>
        <taxon>Holothuriidae</taxon>
        <taxon>Holothuria</taxon>
    </lineage>
</organism>
<dbReference type="PANTHER" id="PTHR28581">
    <property type="entry name" value="CONSORTIN"/>
    <property type="match status" value="1"/>
</dbReference>
<dbReference type="EMBL" id="JAIZAY010000003">
    <property type="protein sequence ID" value="KAJ8044907.1"/>
    <property type="molecule type" value="Genomic_DNA"/>
</dbReference>
<dbReference type="SUPFAM" id="SSF48452">
    <property type="entry name" value="TPR-like"/>
    <property type="match status" value="2"/>
</dbReference>
<name>A0A9Q1HD09_HOLLE</name>
<comment type="caution">
    <text evidence="4">The sequence shown here is derived from an EMBL/GenBank/DDBJ whole genome shotgun (WGS) entry which is preliminary data.</text>
</comment>
<dbReference type="GO" id="GO:0042998">
    <property type="term" value="P:positive regulation of Golgi to plasma membrane protein transport"/>
    <property type="evidence" value="ECO:0007669"/>
    <property type="project" value="TreeGrafter"/>
</dbReference>
<feature type="region of interest" description="Disordered" evidence="1">
    <location>
        <begin position="304"/>
        <end position="328"/>
    </location>
</feature>
<dbReference type="InterPro" id="IPR054132">
    <property type="entry name" value="Consortin_N"/>
</dbReference>
<feature type="compositionally biased region" description="Basic and acidic residues" evidence="1">
    <location>
        <begin position="199"/>
        <end position="209"/>
    </location>
</feature>
<dbReference type="InterPro" id="IPR011990">
    <property type="entry name" value="TPR-like_helical_dom_sf"/>
</dbReference>
<dbReference type="GO" id="GO:0005802">
    <property type="term" value="C:trans-Golgi network"/>
    <property type="evidence" value="ECO:0007669"/>
    <property type="project" value="InterPro"/>
</dbReference>
<dbReference type="OrthoDB" id="9946233at2759"/>
<feature type="region of interest" description="Disordered" evidence="1">
    <location>
        <begin position="1"/>
        <end position="109"/>
    </location>
</feature>
<dbReference type="Pfam" id="PF13424">
    <property type="entry name" value="TPR_12"/>
    <property type="match status" value="1"/>
</dbReference>
<feature type="compositionally biased region" description="Basic and acidic residues" evidence="1">
    <location>
        <begin position="68"/>
        <end position="77"/>
    </location>
</feature>
<evidence type="ECO:0000313" key="4">
    <source>
        <dbReference type="EMBL" id="KAJ8044907.1"/>
    </source>
</evidence>
<protein>
    <submittedName>
        <fullName evidence="4">Consortin</fullName>
    </submittedName>
</protein>
<evidence type="ECO:0000256" key="2">
    <source>
        <dbReference type="SAM" id="Phobius"/>
    </source>
</evidence>
<keyword evidence="2" id="KW-0812">Transmembrane</keyword>
<accession>A0A9Q1HD09</accession>
<dbReference type="Proteomes" id="UP001152320">
    <property type="component" value="Chromosome 3"/>
</dbReference>
<reference evidence="4" key="1">
    <citation type="submission" date="2021-10" db="EMBL/GenBank/DDBJ databases">
        <title>Tropical sea cucumber genome reveals ecological adaptation and Cuvierian tubules defense mechanism.</title>
        <authorList>
            <person name="Chen T."/>
        </authorList>
    </citation>
    <scope>NUCLEOTIDE SEQUENCE</scope>
    <source>
        <strain evidence="4">Nanhai2018</strain>
        <tissue evidence="4">Muscle</tissue>
    </source>
</reference>
<dbReference type="GO" id="GO:0005886">
    <property type="term" value="C:plasma membrane"/>
    <property type="evidence" value="ECO:0007669"/>
    <property type="project" value="TreeGrafter"/>
</dbReference>
<evidence type="ECO:0000259" key="3">
    <source>
        <dbReference type="Pfam" id="PF22883"/>
    </source>
</evidence>
<proteinExistence type="predicted"/>
<dbReference type="InterPro" id="IPR042318">
    <property type="entry name" value="Consortin"/>
</dbReference>
<dbReference type="GO" id="GO:0071253">
    <property type="term" value="F:connexin binding"/>
    <property type="evidence" value="ECO:0007669"/>
    <property type="project" value="InterPro"/>
</dbReference>
<feature type="transmembrane region" description="Helical" evidence="2">
    <location>
        <begin position="366"/>
        <end position="391"/>
    </location>
</feature>
<dbReference type="Pfam" id="PF22883">
    <property type="entry name" value="Consortin_N"/>
    <property type="match status" value="1"/>
</dbReference>
<feature type="compositionally biased region" description="Basic and acidic residues" evidence="1">
    <location>
        <begin position="86"/>
        <end position="106"/>
    </location>
</feature>
<feature type="domain" description="Consortin N-terminal" evidence="3">
    <location>
        <begin position="146"/>
        <end position="194"/>
    </location>
</feature>
<dbReference type="AlphaFoldDB" id="A0A9Q1HD09"/>
<evidence type="ECO:0000256" key="1">
    <source>
        <dbReference type="SAM" id="MobiDB-lite"/>
    </source>
</evidence>